<comment type="caution">
    <text evidence="1">The sequence shown here is derived from an EMBL/GenBank/DDBJ whole genome shotgun (WGS) entry which is preliminary data.</text>
</comment>
<dbReference type="Proteomes" id="UP001500751">
    <property type="component" value="Unassembled WGS sequence"/>
</dbReference>
<proteinExistence type="predicted"/>
<organism evidence="1 2">
    <name type="scientific">Catenulispora yoronensis</name>
    <dbReference type="NCBI Taxonomy" id="450799"/>
    <lineage>
        <taxon>Bacteria</taxon>
        <taxon>Bacillati</taxon>
        <taxon>Actinomycetota</taxon>
        <taxon>Actinomycetes</taxon>
        <taxon>Catenulisporales</taxon>
        <taxon>Catenulisporaceae</taxon>
        <taxon>Catenulispora</taxon>
    </lineage>
</organism>
<reference evidence="2" key="1">
    <citation type="journal article" date="2019" name="Int. J. Syst. Evol. Microbiol.">
        <title>The Global Catalogue of Microorganisms (GCM) 10K type strain sequencing project: providing services to taxonomists for standard genome sequencing and annotation.</title>
        <authorList>
            <consortium name="The Broad Institute Genomics Platform"/>
            <consortium name="The Broad Institute Genome Sequencing Center for Infectious Disease"/>
            <person name="Wu L."/>
            <person name="Ma J."/>
        </authorList>
    </citation>
    <scope>NUCLEOTIDE SEQUENCE [LARGE SCALE GENOMIC DNA]</scope>
    <source>
        <strain evidence="2">JCM 16014</strain>
    </source>
</reference>
<name>A0ABP5FP89_9ACTN</name>
<dbReference type="RefSeq" id="WP_344666557.1">
    <property type="nucleotide sequence ID" value="NZ_BAAAQN010000017.1"/>
</dbReference>
<evidence type="ECO:0000313" key="1">
    <source>
        <dbReference type="EMBL" id="GAA2031211.1"/>
    </source>
</evidence>
<accession>A0ABP5FP89</accession>
<keyword evidence="2" id="KW-1185">Reference proteome</keyword>
<protein>
    <submittedName>
        <fullName evidence="1">Uncharacterized protein</fullName>
    </submittedName>
</protein>
<dbReference type="EMBL" id="BAAAQN010000017">
    <property type="protein sequence ID" value="GAA2031211.1"/>
    <property type="molecule type" value="Genomic_DNA"/>
</dbReference>
<gene>
    <name evidence="1" type="ORF">GCM10009839_33860</name>
</gene>
<evidence type="ECO:0000313" key="2">
    <source>
        <dbReference type="Proteomes" id="UP001500751"/>
    </source>
</evidence>
<sequence length="89" mass="9907">MTFVMNETLATRLRRTGRWCSPIGRAADIALAVADVLTRLNVNVIPDLDAAAIHLREAARLVNTRVPAARASHPYRHTVRRIGLRLRGL</sequence>